<reference evidence="1" key="1">
    <citation type="journal article" date="2022" name="bioRxiv">
        <title>Sequencing and chromosome-scale assembly of the giantPleurodeles waltlgenome.</title>
        <authorList>
            <person name="Brown T."/>
            <person name="Elewa A."/>
            <person name="Iarovenko S."/>
            <person name="Subramanian E."/>
            <person name="Araus A.J."/>
            <person name="Petzold A."/>
            <person name="Susuki M."/>
            <person name="Suzuki K.-i.T."/>
            <person name="Hayashi T."/>
            <person name="Toyoda A."/>
            <person name="Oliveira C."/>
            <person name="Osipova E."/>
            <person name="Leigh N.D."/>
            <person name="Simon A."/>
            <person name="Yun M.H."/>
        </authorList>
    </citation>
    <scope>NUCLEOTIDE SEQUENCE</scope>
    <source>
        <strain evidence="1">20211129_DDA</strain>
        <tissue evidence="1">Liver</tissue>
    </source>
</reference>
<dbReference type="EMBL" id="JANPWB010000002">
    <property type="protein sequence ID" value="KAJ1211209.1"/>
    <property type="molecule type" value="Genomic_DNA"/>
</dbReference>
<evidence type="ECO:0000313" key="1">
    <source>
        <dbReference type="EMBL" id="KAJ1211209.1"/>
    </source>
</evidence>
<proteinExistence type="predicted"/>
<comment type="caution">
    <text evidence="1">The sequence shown here is derived from an EMBL/GenBank/DDBJ whole genome shotgun (WGS) entry which is preliminary data.</text>
</comment>
<organism evidence="1 2">
    <name type="scientific">Pleurodeles waltl</name>
    <name type="common">Iberian ribbed newt</name>
    <dbReference type="NCBI Taxonomy" id="8319"/>
    <lineage>
        <taxon>Eukaryota</taxon>
        <taxon>Metazoa</taxon>
        <taxon>Chordata</taxon>
        <taxon>Craniata</taxon>
        <taxon>Vertebrata</taxon>
        <taxon>Euteleostomi</taxon>
        <taxon>Amphibia</taxon>
        <taxon>Batrachia</taxon>
        <taxon>Caudata</taxon>
        <taxon>Salamandroidea</taxon>
        <taxon>Salamandridae</taxon>
        <taxon>Pleurodelinae</taxon>
        <taxon>Pleurodeles</taxon>
    </lineage>
</organism>
<keyword evidence="2" id="KW-1185">Reference proteome</keyword>
<protein>
    <submittedName>
        <fullName evidence="1">Uncharacterized protein</fullName>
    </submittedName>
</protein>
<accession>A0AAV7WGR4</accession>
<gene>
    <name evidence="1" type="ORF">NDU88_006570</name>
</gene>
<sequence>MSACSTQGCSCYLPPNVTRGIAHHVPGLTVLGLCGALRQLELASPRSGQLERLVAPPALSPLRGFFSVPETRGLDLRRGTSGAVDQAVSLRHGEGARDSDTWSPEVGASMSGGGLPKHLPHICTSLTPAADRASASSGCLDMDAALILLGLEGGDYHSPALHGLVRSAHTAAVGEPGTGPL</sequence>
<evidence type="ECO:0000313" key="2">
    <source>
        <dbReference type="Proteomes" id="UP001066276"/>
    </source>
</evidence>
<dbReference type="Proteomes" id="UP001066276">
    <property type="component" value="Chromosome 1_2"/>
</dbReference>
<dbReference type="AlphaFoldDB" id="A0AAV7WGR4"/>
<name>A0AAV7WGR4_PLEWA</name>